<keyword evidence="2 3" id="KW-0326">Glycosidase</keyword>
<keyword evidence="1 3" id="KW-0378">Hydrolase</keyword>
<dbReference type="GO" id="GO:0016787">
    <property type="term" value="F:hydrolase activity"/>
    <property type="evidence" value="ECO:0007669"/>
    <property type="project" value="UniProtKB-KW"/>
</dbReference>
<dbReference type="PROSITE" id="PS51257">
    <property type="entry name" value="PROKAR_LIPOPROTEIN"/>
    <property type="match status" value="1"/>
</dbReference>
<sequence>MKPNLITYLCFILLVACSKTSDEIGVVIEQPDTENTSNSFKIQGAQILLNGNPVHFKGVNALQTYGLTEAAIMNEWKVEIVREFIGNLREQPIEGDAILASDGVWYHSLKKIVEQNRANNKITILCPFGWVNETGERTLFTGLNPSAQEFFEDYKVKMQNIAMYFKGQDDVWLEVWNEPYHWNNENGYDHDLWYADMSEMVANLRTVDGFDNIIVVPGNEQGQAETVLLEKAAQFSNANSAIIYDLHAYEKWLENSNQTSVTDRIQRLTDAEIPILFGEVGIQNVGDVMPVQHFLNAVHTTQTTTMAWLWNQNSEDNSALLTDEGQPNNTTQNNAWGTTFRTYLAQ</sequence>
<reference evidence="6 7" key="1">
    <citation type="submission" date="2020-04" db="EMBL/GenBank/DDBJ databases">
        <authorList>
            <person name="Yoon J."/>
        </authorList>
    </citation>
    <scope>NUCLEOTIDE SEQUENCE [LARGE SCALE GENOMIC DNA]</scope>
    <source>
        <strain evidence="6 7">DJ-13</strain>
    </source>
</reference>
<dbReference type="Proteomes" id="UP000718451">
    <property type="component" value="Unassembled WGS sequence"/>
</dbReference>
<evidence type="ECO:0000313" key="6">
    <source>
        <dbReference type="EMBL" id="NKI30515.1"/>
    </source>
</evidence>
<evidence type="ECO:0000256" key="2">
    <source>
        <dbReference type="ARBA" id="ARBA00023295"/>
    </source>
</evidence>
<dbReference type="SUPFAM" id="SSF51445">
    <property type="entry name" value="(Trans)glycosidases"/>
    <property type="match status" value="1"/>
</dbReference>
<dbReference type="RefSeq" id="WP_168550758.1">
    <property type="nucleotide sequence ID" value="NZ_JAAWWL010000001.1"/>
</dbReference>
<accession>A0ABX1GKU2</accession>
<feature type="region of interest" description="Disordered" evidence="4">
    <location>
        <begin position="318"/>
        <end position="337"/>
    </location>
</feature>
<keyword evidence="7" id="KW-1185">Reference proteome</keyword>
<evidence type="ECO:0000259" key="5">
    <source>
        <dbReference type="Pfam" id="PF00150"/>
    </source>
</evidence>
<evidence type="ECO:0000256" key="3">
    <source>
        <dbReference type="RuleBase" id="RU361153"/>
    </source>
</evidence>
<organism evidence="6 7">
    <name type="scientific">Croceivirga thetidis</name>
    <dbReference type="NCBI Taxonomy" id="2721623"/>
    <lineage>
        <taxon>Bacteria</taxon>
        <taxon>Pseudomonadati</taxon>
        <taxon>Bacteroidota</taxon>
        <taxon>Flavobacteriia</taxon>
        <taxon>Flavobacteriales</taxon>
        <taxon>Flavobacteriaceae</taxon>
        <taxon>Croceivirga</taxon>
    </lineage>
</organism>
<proteinExistence type="inferred from homology"/>
<name>A0ABX1GKU2_9FLAO</name>
<dbReference type="InterPro" id="IPR001547">
    <property type="entry name" value="Glyco_hydro_5"/>
</dbReference>
<evidence type="ECO:0000256" key="1">
    <source>
        <dbReference type="ARBA" id="ARBA00022801"/>
    </source>
</evidence>
<dbReference type="PANTHER" id="PTHR34142">
    <property type="entry name" value="ENDO-BETA-1,4-GLUCANASE A"/>
    <property type="match status" value="1"/>
</dbReference>
<comment type="similarity">
    <text evidence="3">Belongs to the glycosyl hydrolase 5 (cellulase A) family.</text>
</comment>
<dbReference type="PANTHER" id="PTHR34142:SF1">
    <property type="entry name" value="GLYCOSIDE HYDROLASE FAMILY 5 DOMAIN-CONTAINING PROTEIN"/>
    <property type="match status" value="1"/>
</dbReference>
<dbReference type="Pfam" id="PF00150">
    <property type="entry name" value="Cellulase"/>
    <property type="match status" value="1"/>
</dbReference>
<feature type="domain" description="Glycoside hydrolase family 5" evidence="5">
    <location>
        <begin position="51"/>
        <end position="314"/>
    </location>
</feature>
<dbReference type="Gene3D" id="3.20.20.80">
    <property type="entry name" value="Glycosidases"/>
    <property type="match status" value="1"/>
</dbReference>
<dbReference type="EMBL" id="JAAWWL010000001">
    <property type="protein sequence ID" value="NKI30515.1"/>
    <property type="molecule type" value="Genomic_DNA"/>
</dbReference>
<dbReference type="InterPro" id="IPR017853">
    <property type="entry name" value="GH"/>
</dbReference>
<evidence type="ECO:0000313" key="7">
    <source>
        <dbReference type="Proteomes" id="UP000718451"/>
    </source>
</evidence>
<protein>
    <submittedName>
        <fullName evidence="6">Glycoside hydrolase family 5 protein</fullName>
    </submittedName>
</protein>
<comment type="caution">
    <text evidence="6">The sequence shown here is derived from an EMBL/GenBank/DDBJ whole genome shotgun (WGS) entry which is preliminary data.</text>
</comment>
<evidence type="ECO:0000256" key="4">
    <source>
        <dbReference type="SAM" id="MobiDB-lite"/>
    </source>
</evidence>
<gene>
    <name evidence="6" type="ORF">HCU67_01050</name>
</gene>